<organism evidence="2 3">
    <name type="scientific">Shewanella nanhaiensis</name>
    <dbReference type="NCBI Taxonomy" id="2864872"/>
    <lineage>
        <taxon>Bacteria</taxon>
        <taxon>Pseudomonadati</taxon>
        <taxon>Pseudomonadota</taxon>
        <taxon>Gammaproteobacteria</taxon>
        <taxon>Alteromonadales</taxon>
        <taxon>Shewanellaceae</taxon>
        <taxon>Shewanella</taxon>
    </lineage>
</organism>
<protein>
    <recommendedName>
        <fullName evidence="4">DUF3325 domain-containing protein</fullName>
    </recommendedName>
</protein>
<reference evidence="2 3" key="1">
    <citation type="submission" date="2021-07" db="EMBL/GenBank/DDBJ databases">
        <title>Shewanella sp. nov, isolated from SCS.</title>
        <authorList>
            <person name="Cao W.R."/>
        </authorList>
    </citation>
    <scope>NUCLEOTIDE SEQUENCE [LARGE SCALE GENOMIC DNA]</scope>
    <source>
        <strain evidence="2 3">NR704-98</strain>
    </source>
</reference>
<keyword evidence="3" id="KW-1185">Reference proteome</keyword>
<gene>
    <name evidence="2" type="ORF">K0625_11270</name>
</gene>
<proteinExistence type="predicted"/>
<evidence type="ECO:0000313" key="2">
    <source>
        <dbReference type="EMBL" id="MBW8184257.1"/>
    </source>
</evidence>
<keyword evidence="1" id="KW-0812">Transmembrane</keyword>
<feature type="transmembrane region" description="Helical" evidence="1">
    <location>
        <begin position="37"/>
        <end position="54"/>
    </location>
</feature>
<keyword evidence="1" id="KW-1133">Transmembrane helix</keyword>
<name>A0ABS7E5I5_9GAMM</name>
<accession>A0ABS7E5I5</accession>
<evidence type="ECO:0000313" key="3">
    <source>
        <dbReference type="Proteomes" id="UP001195963"/>
    </source>
</evidence>
<dbReference type="EMBL" id="JAHZST010000007">
    <property type="protein sequence ID" value="MBW8184257.1"/>
    <property type="molecule type" value="Genomic_DNA"/>
</dbReference>
<evidence type="ECO:0000256" key="1">
    <source>
        <dbReference type="SAM" id="Phobius"/>
    </source>
</evidence>
<feature type="transmembrane region" description="Helical" evidence="1">
    <location>
        <begin position="88"/>
        <end position="107"/>
    </location>
</feature>
<dbReference type="RefSeq" id="WP_220109790.1">
    <property type="nucleotide sequence ID" value="NZ_JAHZST010000007.1"/>
</dbReference>
<feature type="transmembrane region" description="Helical" evidence="1">
    <location>
        <begin position="60"/>
        <end position="81"/>
    </location>
</feature>
<sequence>MNIVIGTAVVVLWMGCLALLLCSKHQRLLKKPLSKEASTLGFATSFMLSIWLLMAEYNLVAASLMVLVFTLAIWLSQVLLLGHVKLKLAPFSCVNLAFWLAVAQLGGQHVV</sequence>
<evidence type="ECO:0008006" key="4">
    <source>
        <dbReference type="Google" id="ProtNLM"/>
    </source>
</evidence>
<keyword evidence="1" id="KW-0472">Membrane</keyword>
<feature type="transmembrane region" description="Helical" evidence="1">
    <location>
        <begin position="6"/>
        <end position="25"/>
    </location>
</feature>
<comment type="caution">
    <text evidence="2">The sequence shown here is derived from an EMBL/GenBank/DDBJ whole genome shotgun (WGS) entry which is preliminary data.</text>
</comment>
<dbReference type="Proteomes" id="UP001195963">
    <property type="component" value="Unassembled WGS sequence"/>
</dbReference>